<accession>A0ABZ0YGA7</accession>
<gene>
    <name evidence="1" type="ORF">SR894_12110</name>
</gene>
<evidence type="ECO:0000313" key="2">
    <source>
        <dbReference type="Proteomes" id="UP001324794"/>
    </source>
</evidence>
<proteinExistence type="predicted"/>
<keyword evidence="2" id="KW-1185">Reference proteome</keyword>
<dbReference type="InterPro" id="IPR025427">
    <property type="entry name" value="DUF4160"/>
</dbReference>
<reference evidence="1 2" key="1">
    <citation type="submission" date="2023-11" db="EMBL/GenBank/DDBJ databases">
        <title>MicrobeMod: A computational toolkit for identifying prokaryotic methylation and restriction-modification with nanopore sequencing.</title>
        <authorList>
            <person name="Crits-Christoph A."/>
            <person name="Kang S.C."/>
            <person name="Lee H."/>
            <person name="Ostrov N."/>
        </authorList>
    </citation>
    <scope>NUCLEOTIDE SEQUENCE [LARGE SCALE GENOMIC DNA]</scope>
    <source>
        <strain evidence="1 2">ATCC BAA-805</strain>
    </source>
</reference>
<sequence>MLMPEIDALLGLSFCMYFFDNKQHKLPHLHVKYGGYELIIAIESGECLEGYLPNKQRKRAENNIAEHREQLMHMWQKAVKGENPGKLGDIC</sequence>
<protein>
    <submittedName>
        <fullName evidence="1">DUF4160 domain-containing protein</fullName>
    </submittedName>
</protein>
<dbReference type="EMBL" id="CP140255">
    <property type="protein sequence ID" value="WQH10913.1"/>
    <property type="molecule type" value="Genomic_DNA"/>
</dbReference>
<evidence type="ECO:0000313" key="1">
    <source>
        <dbReference type="EMBL" id="WQH10913.1"/>
    </source>
</evidence>
<dbReference type="Proteomes" id="UP001324794">
    <property type="component" value="Chromosome"/>
</dbReference>
<dbReference type="Pfam" id="PF13711">
    <property type="entry name" value="DUF4160"/>
    <property type="match status" value="1"/>
</dbReference>
<name>A0ABZ0YGA7_9GAMM</name>
<organism evidence="1 2">
    <name type="scientific">Vreelandella neptunia</name>
    <dbReference type="NCBI Taxonomy" id="115551"/>
    <lineage>
        <taxon>Bacteria</taxon>
        <taxon>Pseudomonadati</taxon>
        <taxon>Pseudomonadota</taxon>
        <taxon>Gammaproteobacteria</taxon>
        <taxon>Oceanospirillales</taxon>
        <taxon>Halomonadaceae</taxon>
        <taxon>Vreelandella</taxon>
    </lineage>
</organism>